<feature type="binding site" evidence="6">
    <location>
        <position position="72"/>
    </location>
    <ligand>
        <name>FMN</name>
        <dbReference type="ChEBI" id="CHEBI:58210"/>
    </ligand>
</feature>
<evidence type="ECO:0000256" key="2">
    <source>
        <dbReference type="ARBA" id="ARBA00022643"/>
    </source>
</evidence>
<dbReference type="Proteomes" id="UP000284557">
    <property type="component" value="Unassembled WGS sequence"/>
</dbReference>
<gene>
    <name evidence="9" type="ORF">D2E76_16940</name>
</gene>
<keyword evidence="3" id="KW-0560">Oxidoreductase</keyword>
<dbReference type="GO" id="GO:0004497">
    <property type="term" value="F:monooxygenase activity"/>
    <property type="evidence" value="ECO:0007669"/>
    <property type="project" value="UniProtKB-KW"/>
</dbReference>
<comment type="similarity">
    <text evidence="5">Belongs to the NtaA/SnaA/DszA monooxygenase family.</text>
</comment>
<evidence type="ECO:0000256" key="1">
    <source>
        <dbReference type="ARBA" id="ARBA00022630"/>
    </source>
</evidence>
<evidence type="ECO:0000313" key="10">
    <source>
        <dbReference type="Proteomes" id="UP000284557"/>
    </source>
</evidence>
<evidence type="ECO:0000256" key="5">
    <source>
        <dbReference type="ARBA" id="ARBA00033748"/>
    </source>
</evidence>
<feature type="binding site" evidence="6">
    <location>
        <position position="172"/>
    </location>
    <ligand>
        <name>FMN</name>
        <dbReference type="ChEBI" id="CHEBI:58210"/>
    </ligand>
</feature>
<dbReference type="InterPro" id="IPR016215">
    <property type="entry name" value="NTA_MOA"/>
</dbReference>
<dbReference type="PANTHER" id="PTHR30011:SF16">
    <property type="entry name" value="C2H2 FINGER DOMAIN TRANSCRIPTION FACTOR (EUROFUNG)-RELATED"/>
    <property type="match status" value="1"/>
</dbReference>
<evidence type="ECO:0000256" key="4">
    <source>
        <dbReference type="ARBA" id="ARBA00023033"/>
    </source>
</evidence>
<dbReference type="SUPFAM" id="SSF51679">
    <property type="entry name" value="Bacterial luciferase-like"/>
    <property type="match status" value="1"/>
</dbReference>
<dbReference type="InterPro" id="IPR036661">
    <property type="entry name" value="Luciferase-like_sf"/>
</dbReference>
<evidence type="ECO:0000256" key="6">
    <source>
        <dbReference type="PIRSR" id="PIRSR000337-1"/>
    </source>
</evidence>
<dbReference type="InterPro" id="IPR011251">
    <property type="entry name" value="Luciferase-like_dom"/>
</dbReference>
<feature type="binding site" evidence="6">
    <location>
        <position position="168"/>
    </location>
    <ligand>
        <name>FMN</name>
        <dbReference type="ChEBI" id="CHEBI:58210"/>
    </ligand>
</feature>
<sequence length="471" mass="51456">MCGTRNLPGPDRRFPVSRIYLNAFDMACVGHQSPGLWRHPDDQGHRYKSLGYWTDLAKTLEAGGFDLLFLADVLGAYDVYGGSRDAAVADAAQFPVNDPTLAVSAMAAVTETLGFGLTLSLTYEQPYALARRLTTLDHLTEGRVAWNIVTSYLDSAARNLGLDAQIPHDQRYDIAEEYLQVCYKLWEGSWESGAVVRDRGRGVFTDPAKVHDIEHHGQYFTVPGPFLCEPSAQRTPLLFQAGASARGVRFAAAHAEAVFVSGPTPDVVRAPVRALRAEAARLGRDPRSVKVFTMVTPIVAESHDAAVAKLLEYRRFVSAAGALALFGGWTGVDLARLDPDEPLRHVETEANRSALASFTNDPKRTWTTRELAQEIGIGGRGPVLVGTGSSIADELERWSDEADIDGFNVAYVTTPGTFADFARLVIPELRRRGRVPHQRERCTLREQLGGSGPYLADTHPGTGYRRAPLPG</sequence>
<evidence type="ECO:0000256" key="7">
    <source>
        <dbReference type="SAM" id="MobiDB-lite"/>
    </source>
</evidence>
<evidence type="ECO:0000256" key="3">
    <source>
        <dbReference type="ARBA" id="ARBA00023002"/>
    </source>
</evidence>
<name>A0ABD7HLD7_9MYCO</name>
<evidence type="ECO:0000259" key="8">
    <source>
        <dbReference type="Pfam" id="PF00296"/>
    </source>
</evidence>
<keyword evidence="2 6" id="KW-0288">FMN</keyword>
<reference evidence="9 10" key="1">
    <citation type="submission" date="2018-08" db="EMBL/GenBank/DDBJ databases">
        <title>Linezolid Resistance in Mycobacterium abscessus: MIC Distribution and Comprehensive Investigation of Resistance Mechanisms.</title>
        <authorList>
            <person name="Ye M."/>
            <person name="Xu L."/>
            <person name="Zou Y."/>
            <person name="Li B."/>
            <person name="Guo Q."/>
            <person name="Zhang Y."/>
            <person name="Zhan M."/>
            <person name="Xu B."/>
            <person name="Yu F."/>
            <person name="Zhang Z."/>
            <person name="Chu H."/>
        </authorList>
    </citation>
    <scope>NUCLEOTIDE SEQUENCE [LARGE SCALE GENOMIC DNA]</scope>
    <source>
        <strain evidence="9 10">G143</strain>
    </source>
</reference>
<organism evidence="9 10">
    <name type="scientific">Mycobacteroides abscessus</name>
    <dbReference type="NCBI Taxonomy" id="36809"/>
    <lineage>
        <taxon>Bacteria</taxon>
        <taxon>Bacillati</taxon>
        <taxon>Actinomycetota</taxon>
        <taxon>Actinomycetes</taxon>
        <taxon>Mycobacteriales</taxon>
        <taxon>Mycobacteriaceae</taxon>
        <taxon>Mycobacteroides</taxon>
    </lineage>
</organism>
<dbReference type="PANTHER" id="PTHR30011">
    <property type="entry name" value="ALKANESULFONATE MONOOXYGENASE-RELATED"/>
    <property type="match status" value="1"/>
</dbReference>
<feature type="region of interest" description="Disordered" evidence="7">
    <location>
        <begin position="446"/>
        <end position="471"/>
    </location>
</feature>
<evidence type="ECO:0000313" key="9">
    <source>
        <dbReference type="EMBL" id="RIT35538.1"/>
    </source>
</evidence>
<dbReference type="NCBIfam" id="TIGR03860">
    <property type="entry name" value="FMN_nitrolo"/>
    <property type="match status" value="1"/>
</dbReference>
<dbReference type="Pfam" id="PF00296">
    <property type="entry name" value="Bac_luciferase"/>
    <property type="match status" value="1"/>
</dbReference>
<feature type="binding site" evidence="6">
    <location>
        <position position="244"/>
    </location>
    <ligand>
        <name>FMN</name>
        <dbReference type="ChEBI" id="CHEBI:58210"/>
    </ligand>
</feature>
<keyword evidence="1 6" id="KW-0285">Flavoprotein</keyword>
<feature type="domain" description="Luciferase-like" evidence="8">
    <location>
        <begin position="43"/>
        <end position="398"/>
    </location>
</feature>
<dbReference type="AlphaFoldDB" id="A0ABD7HLD7"/>
<dbReference type="PIRSF" id="PIRSF000337">
    <property type="entry name" value="NTA_MOA"/>
    <property type="match status" value="1"/>
</dbReference>
<keyword evidence="4" id="KW-0503">Monooxygenase</keyword>
<dbReference type="EMBL" id="QXBN01000013">
    <property type="protein sequence ID" value="RIT35538.1"/>
    <property type="molecule type" value="Genomic_DNA"/>
</dbReference>
<proteinExistence type="inferred from homology"/>
<accession>A0ABD7HLD7</accession>
<comment type="caution">
    <text evidence="9">The sequence shown here is derived from an EMBL/GenBank/DDBJ whole genome shotgun (WGS) entry which is preliminary data.</text>
</comment>
<protein>
    <submittedName>
        <fullName evidence="9">LLM class flavin-dependent oxidoreductase</fullName>
    </submittedName>
</protein>
<dbReference type="Gene3D" id="3.20.20.30">
    <property type="entry name" value="Luciferase-like domain"/>
    <property type="match status" value="1"/>
</dbReference>
<feature type="binding site" evidence="6">
    <location>
        <position position="118"/>
    </location>
    <ligand>
        <name>FMN</name>
        <dbReference type="ChEBI" id="CHEBI:58210"/>
    </ligand>
</feature>
<dbReference type="InterPro" id="IPR051260">
    <property type="entry name" value="Diverse_substr_monoxygenases"/>
</dbReference>